<evidence type="ECO:0000313" key="4">
    <source>
        <dbReference type="Proteomes" id="UP000237684"/>
    </source>
</evidence>
<dbReference type="NCBIfam" id="TIGR02532">
    <property type="entry name" value="IV_pilin_GFxxxE"/>
    <property type="match status" value="1"/>
</dbReference>
<dbReference type="Pfam" id="PF07596">
    <property type="entry name" value="SBP_bac_10"/>
    <property type="match status" value="1"/>
</dbReference>
<dbReference type="InterPro" id="IPR027558">
    <property type="entry name" value="Pre_pil_HX9DG_C"/>
</dbReference>
<dbReference type="AlphaFoldDB" id="A0A2S8SQL7"/>
<dbReference type="InterPro" id="IPR011453">
    <property type="entry name" value="DUF1559"/>
</dbReference>
<reference evidence="3 4" key="1">
    <citation type="journal article" date="2018" name="Syst. Appl. Microbiol.">
        <title>Abditibacterium utsteinense sp. nov., the first cultivated member of candidate phylum FBP, isolated from ice-free Antarctic soil samples.</title>
        <authorList>
            <person name="Tahon G."/>
            <person name="Tytgat B."/>
            <person name="Lebbe L."/>
            <person name="Carlier A."/>
            <person name="Willems A."/>
        </authorList>
    </citation>
    <scope>NUCLEOTIDE SEQUENCE [LARGE SCALE GENOMIC DNA]</scope>
    <source>
        <strain evidence="3 4">LMG 29911</strain>
    </source>
</reference>
<evidence type="ECO:0000259" key="2">
    <source>
        <dbReference type="Pfam" id="PF07596"/>
    </source>
</evidence>
<accession>A0A2S8SQL7</accession>
<dbReference type="EMBL" id="NIGF01000016">
    <property type="protein sequence ID" value="PQV63093.1"/>
    <property type="molecule type" value="Genomic_DNA"/>
</dbReference>
<keyword evidence="1" id="KW-0472">Membrane</keyword>
<proteinExistence type="predicted"/>
<dbReference type="OrthoDB" id="255848at2"/>
<keyword evidence="4" id="KW-1185">Reference proteome</keyword>
<dbReference type="PANTHER" id="PTHR30093:SF2">
    <property type="entry name" value="TYPE II SECRETION SYSTEM PROTEIN H"/>
    <property type="match status" value="1"/>
</dbReference>
<gene>
    <name evidence="3" type="ORF">B1R32_11670</name>
</gene>
<protein>
    <recommendedName>
        <fullName evidence="2">DUF1559 domain-containing protein</fullName>
    </recommendedName>
</protein>
<evidence type="ECO:0000256" key="1">
    <source>
        <dbReference type="SAM" id="Phobius"/>
    </source>
</evidence>
<dbReference type="Pfam" id="PF07963">
    <property type="entry name" value="N_methyl"/>
    <property type="match status" value="1"/>
</dbReference>
<feature type="domain" description="DUF1559" evidence="2">
    <location>
        <begin position="39"/>
        <end position="90"/>
    </location>
</feature>
<dbReference type="NCBIfam" id="TIGR04294">
    <property type="entry name" value="pre_pil_HX9DG"/>
    <property type="match status" value="1"/>
</dbReference>
<name>A0A2S8SQL7_9BACT</name>
<sequence>MNNPMSLRPVRSAFTLIELLVVIAIIAILAAILFPVFGRARENARRSSCQSNLKQIGLGTAQYLQDFDGRYFPQNGADIGGAWAVIQPYVKSIQLFQCPSAGTSPSTNPLAEPYSGTYGNTAYSTYFYNSGLTNGAPGRQESELEFPSLTIGAGDNGPYNSANYRPYYAGDDNNGYGCVGVVSNCTTAAIDLTAAKRHLETANYLFCDGHVKAFRPDKIYGNATSFTASGSSPTFHPQGG</sequence>
<dbReference type="InterPro" id="IPR012902">
    <property type="entry name" value="N_methyl_site"/>
</dbReference>
<dbReference type="InterPro" id="IPR045584">
    <property type="entry name" value="Pilin-like"/>
</dbReference>
<dbReference type="PANTHER" id="PTHR30093">
    <property type="entry name" value="GENERAL SECRETION PATHWAY PROTEIN G"/>
    <property type="match status" value="1"/>
</dbReference>
<feature type="transmembrane region" description="Helical" evidence="1">
    <location>
        <begin position="12"/>
        <end position="37"/>
    </location>
</feature>
<dbReference type="Gene3D" id="3.30.700.10">
    <property type="entry name" value="Glycoprotein, Type 4 Pilin"/>
    <property type="match status" value="1"/>
</dbReference>
<keyword evidence="1" id="KW-1133">Transmembrane helix</keyword>
<evidence type="ECO:0000313" key="3">
    <source>
        <dbReference type="EMBL" id="PQV63093.1"/>
    </source>
</evidence>
<dbReference type="SUPFAM" id="SSF54523">
    <property type="entry name" value="Pili subunits"/>
    <property type="match status" value="1"/>
</dbReference>
<dbReference type="Proteomes" id="UP000237684">
    <property type="component" value="Unassembled WGS sequence"/>
</dbReference>
<keyword evidence="1" id="KW-0812">Transmembrane</keyword>
<dbReference type="InParanoid" id="A0A2S8SQL7"/>
<organism evidence="3 4">
    <name type="scientific">Abditibacterium utsteinense</name>
    <dbReference type="NCBI Taxonomy" id="1960156"/>
    <lineage>
        <taxon>Bacteria</taxon>
        <taxon>Pseudomonadati</taxon>
        <taxon>Abditibacteriota</taxon>
        <taxon>Abditibacteriia</taxon>
        <taxon>Abditibacteriales</taxon>
        <taxon>Abditibacteriaceae</taxon>
        <taxon>Abditibacterium</taxon>
    </lineage>
</organism>
<comment type="caution">
    <text evidence="3">The sequence shown here is derived from an EMBL/GenBank/DDBJ whole genome shotgun (WGS) entry which is preliminary data.</text>
</comment>